<dbReference type="InterPro" id="IPR036188">
    <property type="entry name" value="FAD/NAD-bd_sf"/>
</dbReference>
<evidence type="ECO:0000256" key="2">
    <source>
        <dbReference type="ARBA" id="ARBA00022630"/>
    </source>
</evidence>
<reference evidence="7" key="1">
    <citation type="journal article" date="2019" name="Int. J. Syst. Evol. Microbiol.">
        <title>The Global Catalogue of Microorganisms (GCM) 10K type strain sequencing project: providing services to taxonomists for standard genome sequencing and annotation.</title>
        <authorList>
            <consortium name="The Broad Institute Genomics Platform"/>
            <consortium name="The Broad Institute Genome Sequencing Center for Infectious Disease"/>
            <person name="Wu L."/>
            <person name="Ma J."/>
        </authorList>
    </citation>
    <scope>NUCLEOTIDE SEQUENCE [LARGE SCALE GENOMIC DNA]</scope>
    <source>
        <strain evidence="7">JCM 17810</strain>
    </source>
</reference>
<evidence type="ECO:0000259" key="5">
    <source>
        <dbReference type="Pfam" id="PF01266"/>
    </source>
</evidence>
<keyword evidence="2" id="KW-0285">Flavoprotein</keyword>
<evidence type="ECO:0000313" key="6">
    <source>
        <dbReference type="EMBL" id="GAA4425472.1"/>
    </source>
</evidence>
<feature type="domain" description="FAD dependent oxidoreductase" evidence="5">
    <location>
        <begin position="3"/>
        <end position="351"/>
    </location>
</feature>
<evidence type="ECO:0000256" key="4">
    <source>
        <dbReference type="ARBA" id="ARBA00023002"/>
    </source>
</evidence>
<keyword evidence="3" id="KW-0274">FAD</keyword>
<evidence type="ECO:0000256" key="1">
    <source>
        <dbReference type="ARBA" id="ARBA00001974"/>
    </source>
</evidence>
<protein>
    <submittedName>
        <fullName evidence="6">Glycine oxidase ThiO</fullName>
    </submittedName>
</protein>
<dbReference type="PANTHER" id="PTHR10961:SF7">
    <property type="entry name" value="FAD DEPENDENT OXIDOREDUCTASE DOMAIN-CONTAINING PROTEIN"/>
    <property type="match status" value="1"/>
</dbReference>
<dbReference type="RefSeq" id="WP_345216420.1">
    <property type="nucleotide sequence ID" value="NZ_BAABGN010000010.1"/>
</dbReference>
<dbReference type="Gene3D" id="3.30.9.10">
    <property type="entry name" value="D-Amino Acid Oxidase, subunit A, domain 2"/>
    <property type="match status" value="1"/>
</dbReference>
<dbReference type="Gene3D" id="3.50.50.60">
    <property type="entry name" value="FAD/NAD(P)-binding domain"/>
    <property type="match status" value="1"/>
</dbReference>
<name>A0ABP8L9M6_9MICO</name>
<dbReference type="InterPro" id="IPR006076">
    <property type="entry name" value="FAD-dep_OxRdtase"/>
</dbReference>
<dbReference type="SUPFAM" id="SSF51905">
    <property type="entry name" value="FAD/NAD(P)-binding domain"/>
    <property type="match status" value="1"/>
</dbReference>
<dbReference type="Pfam" id="PF01266">
    <property type="entry name" value="DAO"/>
    <property type="match status" value="1"/>
</dbReference>
<sequence length="382" mass="40957">MRCIVVGAGAWGLPTAANLARRGHDVVLIDRYGLASPLSSSTGPTRIWRLTNPDRVRVRLALRSVEAMERLASRSGAEVFLRRGLLWRDDVTLPGIVDAFQAADVPHEIVPAGDVGRWFPGLVADRRDAVWQDDAGPVFADESMRAQAGLLEAAGGSVVSGAVVREVRTTAHGPEVIAEDGRWAGDVVVLAPGPGAQPLLATLGIDLPFGPVLQQVVHVGDPAARHTTDELPCLVDGQHERDGRVEPGMYAMPTPGQGFKIGLDEKVRDLHPGDEDRTPDERLTEHVLDRVRRDLTGLVPHALDAQVCSWTASPDGRFVIDRLAGGVVVACGDTGEGFKFSALMGEMLADLAEDKPSDPDLATYTLDRFADGVELTEHVLGR</sequence>
<evidence type="ECO:0000313" key="7">
    <source>
        <dbReference type="Proteomes" id="UP001500622"/>
    </source>
</evidence>
<evidence type="ECO:0000256" key="3">
    <source>
        <dbReference type="ARBA" id="ARBA00022827"/>
    </source>
</evidence>
<dbReference type="Proteomes" id="UP001500622">
    <property type="component" value="Unassembled WGS sequence"/>
</dbReference>
<keyword evidence="4" id="KW-0560">Oxidoreductase</keyword>
<comment type="caution">
    <text evidence="6">The sequence shown here is derived from an EMBL/GenBank/DDBJ whole genome shotgun (WGS) entry which is preliminary data.</text>
</comment>
<keyword evidence="7" id="KW-1185">Reference proteome</keyword>
<dbReference type="PANTHER" id="PTHR10961">
    <property type="entry name" value="PEROXISOMAL SARCOSINE OXIDASE"/>
    <property type="match status" value="1"/>
</dbReference>
<gene>
    <name evidence="6" type="primary">thiO</name>
    <name evidence="6" type="ORF">GCM10023169_23130</name>
</gene>
<dbReference type="EMBL" id="BAABGN010000010">
    <property type="protein sequence ID" value="GAA4425472.1"/>
    <property type="molecule type" value="Genomic_DNA"/>
</dbReference>
<dbReference type="InterPro" id="IPR045170">
    <property type="entry name" value="MTOX"/>
</dbReference>
<proteinExistence type="predicted"/>
<accession>A0ABP8L9M6</accession>
<organism evidence="6 7">
    <name type="scientific">Georgenia halophila</name>
    <dbReference type="NCBI Taxonomy" id="620889"/>
    <lineage>
        <taxon>Bacteria</taxon>
        <taxon>Bacillati</taxon>
        <taxon>Actinomycetota</taxon>
        <taxon>Actinomycetes</taxon>
        <taxon>Micrococcales</taxon>
        <taxon>Bogoriellaceae</taxon>
        <taxon>Georgenia</taxon>
    </lineage>
</organism>
<comment type="cofactor">
    <cofactor evidence="1">
        <name>FAD</name>
        <dbReference type="ChEBI" id="CHEBI:57692"/>
    </cofactor>
</comment>